<protein>
    <submittedName>
        <fullName evidence="1">Uncharacterized protein</fullName>
    </submittedName>
</protein>
<keyword evidence="2" id="KW-1185">Reference proteome</keyword>
<evidence type="ECO:0000313" key="1">
    <source>
        <dbReference type="EMBL" id="GIY55644.1"/>
    </source>
</evidence>
<reference evidence="1 2" key="1">
    <citation type="submission" date="2021-06" db="EMBL/GenBank/DDBJ databases">
        <title>Caerostris darwini draft genome.</title>
        <authorList>
            <person name="Kono N."/>
            <person name="Arakawa K."/>
        </authorList>
    </citation>
    <scope>NUCLEOTIDE SEQUENCE [LARGE SCALE GENOMIC DNA]</scope>
</reference>
<accession>A0AAV4UCY1</accession>
<name>A0AAV4UCY1_9ARAC</name>
<evidence type="ECO:0000313" key="2">
    <source>
        <dbReference type="Proteomes" id="UP001054837"/>
    </source>
</evidence>
<proteinExistence type="predicted"/>
<comment type="caution">
    <text evidence="1">The sequence shown here is derived from an EMBL/GenBank/DDBJ whole genome shotgun (WGS) entry which is preliminary data.</text>
</comment>
<dbReference type="EMBL" id="BPLQ01011101">
    <property type="protein sequence ID" value="GIY55644.1"/>
    <property type="molecule type" value="Genomic_DNA"/>
</dbReference>
<gene>
    <name evidence="1" type="ORF">CDAR_292361</name>
</gene>
<sequence length="92" mass="10083">MIQSKRLIIMSTLIGGGESHLAIPSRDSYSRPVLKATGFHSPHQLLNPLNSANQPSLNPALNTLDKCSLFVKNSLPKPQDDPIKTADYYVIP</sequence>
<dbReference type="Proteomes" id="UP001054837">
    <property type="component" value="Unassembled WGS sequence"/>
</dbReference>
<organism evidence="1 2">
    <name type="scientific">Caerostris darwini</name>
    <dbReference type="NCBI Taxonomy" id="1538125"/>
    <lineage>
        <taxon>Eukaryota</taxon>
        <taxon>Metazoa</taxon>
        <taxon>Ecdysozoa</taxon>
        <taxon>Arthropoda</taxon>
        <taxon>Chelicerata</taxon>
        <taxon>Arachnida</taxon>
        <taxon>Araneae</taxon>
        <taxon>Araneomorphae</taxon>
        <taxon>Entelegynae</taxon>
        <taxon>Araneoidea</taxon>
        <taxon>Araneidae</taxon>
        <taxon>Caerostris</taxon>
    </lineage>
</organism>
<dbReference type="AlphaFoldDB" id="A0AAV4UCY1"/>